<name>A0A163ADU8_9FLAO</name>
<comment type="caution">
    <text evidence="5">The sequence shown here is derived from an EMBL/GenBank/DDBJ whole genome shotgun (WGS) entry which is preliminary data.</text>
</comment>
<evidence type="ECO:0000313" key="6">
    <source>
        <dbReference type="Proteomes" id="UP000076715"/>
    </source>
</evidence>
<keyword evidence="6" id="KW-1185">Reference proteome</keyword>
<protein>
    <submittedName>
        <fullName evidence="5">2-dehydro-3-deoxygluconokinase</fullName>
    </submittedName>
</protein>
<reference evidence="5 6" key="1">
    <citation type="submission" date="2016-01" db="EMBL/GenBank/DDBJ databases">
        <title>The draft genome sequence of Aquimarina sp. RZW4-3-2.</title>
        <authorList>
            <person name="Wang Y."/>
        </authorList>
    </citation>
    <scope>NUCLEOTIDE SEQUENCE [LARGE SCALE GENOMIC DNA]</scope>
    <source>
        <strain evidence="5 6">RZW4-3-2</strain>
    </source>
</reference>
<dbReference type="SUPFAM" id="SSF53613">
    <property type="entry name" value="Ribokinase-like"/>
    <property type="match status" value="1"/>
</dbReference>
<evidence type="ECO:0000256" key="1">
    <source>
        <dbReference type="ARBA" id="ARBA00010688"/>
    </source>
</evidence>
<dbReference type="OrthoDB" id="9813569at2"/>
<gene>
    <name evidence="5" type="ORF">AWE51_05835</name>
</gene>
<dbReference type="Pfam" id="PF00294">
    <property type="entry name" value="PfkB"/>
    <property type="match status" value="1"/>
</dbReference>
<sequence length="334" mass="37348">MKKIITFGEILMRISPIGNKKMIQSNTLEYYFGGTEVNVAISLAQLGNDVKHVSVVSEDFIGHAAKSFLNQYGVDTSLVTNSGYPLGLYFLETGAVMRPSTISYNRSNSSFSMMDPNHINWNAALDVCDWFHWTGITPALSKQAYQSLKVALQTAKNKNIMVSADPAYRKDLWKYGAKPQEVLNELIELSDIFIGGPNEINELLNTNFKNNTTGFIEGSKHLLHTFPNLKKIFDKTRISTNANWHKIKSRMWDGANFFETEQLEITHIIDRIGTGDAYAAGLIHGLLHFNDKKALKFANAACALKHTIEGDANLVLEKEIELVMNGSLTGRINR</sequence>
<dbReference type="PANTHER" id="PTHR43320">
    <property type="entry name" value="SUGAR KINASE"/>
    <property type="match status" value="1"/>
</dbReference>
<dbReference type="GO" id="GO:0016301">
    <property type="term" value="F:kinase activity"/>
    <property type="evidence" value="ECO:0007669"/>
    <property type="project" value="UniProtKB-KW"/>
</dbReference>
<proteinExistence type="inferred from homology"/>
<feature type="domain" description="Carbohydrate kinase PfkB" evidence="4">
    <location>
        <begin position="1"/>
        <end position="312"/>
    </location>
</feature>
<evidence type="ECO:0000256" key="3">
    <source>
        <dbReference type="ARBA" id="ARBA00022777"/>
    </source>
</evidence>
<dbReference type="STRING" id="1642818.AWE51_05835"/>
<dbReference type="AlphaFoldDB" id="A0A163ADU8"/>
<dbReference type="PANTHER" id="PTHR43320:SF2">
    <property type="entry name" value="2-DEHYDRO-3-DEOXYGLUCONOKINASE_2-DEHYDRO-3-DEOXYGALACTONOKINASE"/>
    <property type="match status" value="1"/>
</dbReference>
<dbReference type="CDD" id="cd01166">
    <property type="entry name" value="KdgK"/>
    <property type="match status" value="1"/>
</dbReference>
<keyword evidence="2" id="KW-0808">Transferase</keyword>
<dbReference type="InterPro" id="IPR052700">
    <property type="entry name" value="Carb_kinase_PfkB-like"/>
</dbReference>
<comment type="similarity">
    <text evidence="1">Belongs to the carbohydrate kinase PfkB family.</text>
</comment>
<dbReference type="EMBL" id="LQRT01000013">
    <property type="protein sequence ID" value="KZS40470.1"/>
    <property type="molecule type" value="Genomic_DNA"/>
</dbReference>
<dbReference type="Proteomes" id="UP000076715">
    <property type="component" value="Unassembled WGS sequence"/>
</dbReference>
<dbReference type="Gene3D" id="3.40.1190.20">
    <property type="match status" value="1"/>
</dbReference>
<evidence type="ECO:0000313" key="5">
    <source>
        <dbReference type="EMBL" id="KZS40470.1"/>
    </source>
</evidence>
<keyword evidence="3 5" id="KW-0418">Kinase</keyword>
<evidence type="ECO:0000256" key="2">
    <source>
        <dbReference type="ARBA" id="ARBA00022679"/>
    </source>
</evidence>
<accession>A0A163ADU8</accession>
<dbReference type="RefSeq" id="WP_066314032.1">
    <property type="nucleotide sequence ID" value="NZ_LQRT01000013.1"/>
</dbReference>
<dbReference type="InterPro" id="IPR029056">
    <property type="entry name" value="Ribokinase-like"/>
</dbReference>
<dbReference type="InterPro" id="IPR011611">
    <property type="entry name" value="PfkB_dom"/>
</dbReference>
<organism evidence="5 6">
    <name type="scientific">Aquimarina aggregata</name>
    <dbReference type="NCBI Taxonomy" id="1642818"/>
    <lineage>
        <taxon>Bacteria</taxon>
        <taxon>Pseudomonadati</taxon>
        <taxon>Bacteroidota</taxon>
        <taxon>Flavobacteriia</taxon>
        <taxon>Flavobacteriales</taxon>
        <taxon>Flavobacteriaceae</taxon>
        <taxon>Aquimarina</taxon>
    </lineage>
</organism>
<evidence type="ECO:0000259" key="4">
    <source>
        <dbReference type="Pfam" id="PF00294"/>
    </source>
</evidence>